<dbReference type="AlphaFoldDB" id="A0A7R9HXV9"/>
<name>A0A7R9HXV9_9NEOP</name>
<sequence>MDVTDSAAITRPKRKFRDIQYGGSIAVVHYCPHESSSASAEKKIEQEQEMIPKNSEEWLDIAAGFENKWHCLGAVDGKNVQIVPPKDSVHHLFSFLIEEEMNTFTYIFKEGGNFAERQLALEDGAEQNTEKKLCHFIEVGPVNKTSFWLNLREQSAGALSSSLGVSSNMILPLICCLAFCFCAATAATCALPLCCHLTTYLLCCSLPVPLSLADTWTMPLASMSNVTSIWGTPRGAGGMPTSVNCPNNLLSEAISLFTLMNLNFHLCLAICRSREHLQLCRSLSCIINDRPAFVWRESEKPLRKNHPQFTRPRLNINLPVLSSLAQHETSVLANYAEAGPDYSNETKAGEV</sequence>
<protein>
    <submittedName>
        <fullName evidence="1">Uncharacterized protein</fullName>
    </submittedName>
</protein>
<organism evidence="1">
    <name type="scientific">Timema bartmani</name>
    <dbReference type="NCBI Taxonomy" id="61472"/>
    <lineage>
        <taxon>Eukaryota</taxon>
        <taxon>Metazoa</taxon>
        <taxon>Ecdysozoa</taxon>
        <taxon>Arthropoda</taxon>
        <taxon>Hexapoda</taxon>
        <taxon>Insecta</taxon>
        <taxon>Pterygota</taxon>
        <taxon>Neoptera</taxon>
        <taxon>Polyneoptera</taxon>
        <taxon>Phasmatodea</taxon>
        <taxon>Timematodea</taxon>
        <taxon>Timematoidea</taxon>
        <taxon>Timematidae</taxon>
        <taxon>Timema</taxon>
    </lineage>
</organism>
<evidence type="ECO:0000313" key="1">
    <source>
        <dbReference type="EMBL" id="CAD7439602.1"/>
    </source>
</evidence>
<reference evidence="1" key="1">
    <citation type="submission" date="2020-11" db="EMBL/GenBank/DDBJ databases">
        <authorList>
            <person name="Tran Van P."/>
        </authorList>
    </citation>
    <scope>NUCLEOTIDE SEQUENCE</scope>
</reference>
<dbReference type="EMBL" id="OD564733">
    <property type="protein sequence ID" value="CAD7439602.1"/>
    <property type="molecule type" value="Genomic_DNA"/>
</dbReference>
<proteinExistence type="predicted"/>
<accession>A0A7R9HXV9</accession>
<gene>
    <name evidence="1" type="ORF">TBIB3V08_LOCUS2156</name>
</gene>